<gene>
    <name evidence="8" type="ORF">SAMN04488554_2950</name>
</gene>
<dbReference type="GO" id="GO:0051301">
    <property type="term" value="P:cell division"/>
    <property type="evidence" value="ECO:0007669"/>
    <property type="project" value="UniProtKB-KW"/>
</dbReference>
<organism evidence="8 9">
    <name type="scientific">Ruania alba</name>
    <dbReference type="NCBI Taxonomy" id="648782"/>
    <lineage>
        <taxon>Bacteria</taxon>
        <taxon>Bacillati</taxon>
        <taxon>Actinomycetota</taxon>
        <taxon>Actinomycetes</taxon>
        <taxon>Micrococcales</taxon>
        <taxon>Ruaniaceae</taxon>
        <taxon>Ruania</taxon>
    </lineage>
</organism>
<evidence type="ECO:0000256" key="2">
    <source>
        <dbReference type="ARBA" id="ARBA00022692"/>
    </source>
</evidence>
<name>A0A1H5LS30_9MICO</name>
<feature type="region of interest" description="Disordered" evidence="6">
    <location>
        <begin position="464"/>
        <end position="531"/>
    </location>
</feature>
<dbReference type="Proteomes" id="UP000199220">
    <property type="component" value="Unassembled WGS sequence"/>
</dbReference>
<feature type="transmembrane region" description="Helical" evidence="7">
    <location>
        <begin position="262"/>
        <end position="284"/>
    </location>
</feature>
<dbReference type="RefSeq" id="WP_089773827.1">
    <property type="nucleotide sequence ID" value="NZ_FNTX01000002.1"/>
</dbReference>
<feature type="transmembrane region" description="Helical" evidence="7">
    <location>
        <begin position="341"/>
        <end position="363"/>
    </location>
</feature>
<evidence type="ECO:0000256" key="6">
    <source>
        <dbReference type="SAM" id="MobiDB-lite"/>
    </source>
</evidence>
<evidence type="ECO:0000256" key="1">
    <source>
        <dbReference type="ARBA" id="ARBA00004141"/>
    </source>
</evidence>
<dbReference type="EMBL" id="FNTX01000002">
    <property type="protein sequence ID" value="SEE79846.1"/>
    <property type="molecule type" value="Genomic_DNA"/>
</dbReference>
<keyword evidence="8" id="KW-0131">Cell cycle</keyword>
<evidence type="ECO:0000256" key="3">
    <source>
        <dbReference type="ARBA" id="ARBA00022960"/>
    </source>
</evidence>
<feature type="transmembrane region" description="Helical" evidence="7">
    <location>
        <begin position="46"/>
        <end position="64"/>
    </location>
</feature>
<keyword evidence="9" id="KW-1185">Reference proteome</keyword>
<feature type="transmembrane region" description="Helical" evidence="7">
    <location>
        <begin position="238"/>
        <end position="255"/>
    </location>
</feature>
<proteinExistence type="predicted"/>
<protein>
    <submittedName>
        <fullName evidence="8">Cell division protein FtsW, lipid II flippase</fullName>
    </submittedName>
</protein>
<dbReference type="AlphaFoldDB" id="A0A1H5LS30"/>
<reference evidence="9" key="1">
    <citation type="submission" date="2016-10" db="EMBL/GenBank/DDBJ databases">
        <authorList>
            <person name="Varghese N."/>
            <person name="Submissions S."/>
        </authorList>
    </citation>
    <scope>NUCLEOTIDE SEQUENCE [LARGE SCALE GENOMIC DNA]</scope>
    <source>
        <strain evidence="9">DSM 21368</strain>
    </source>
</reference>
<feature type="transmembrane region" description="Helical" evidence="7">
    <location>
        <begin position="175"/>
        <end position="194"/>
    </location>
</feature>
<dbReference type="GO" id="GO:0032153">
    <property type="term" value="C:cell division site"/>
    <property type="evidence" value="ECO:0007669"/>
    <property type="project" value="TreeGrafter"/>
</dbReference>
<feature type="transmembrane region" description="Helical" evidence="7">
    <location>
        <begin position="383"/>
        <end position="404"/>
    </location>
</feature>
<dbReference type="Pfam" id="PF01098">
    <property type="entry name" value="FTSW_RODA_SPOVE"/>
    <property type="match status" value="1"/>
</dbReference>
<keyword evidence="5 7" id="KW-0472">Membrane</keyword>
<dbReference type="OrthoDB" id="9812661at2"/>
<feature type="transmembrane region" description="Helical" evidence="7">
    <location>
        <begin position="17"/>
        <end position="34"/>
    </location>
</feature>
<feature type="transmembrane region" description="Helical" evidence="7">
    <location>
        <begin position="71"/>
        <end position="90"/>
    </location>
</feature>
<feature type="transmembrane region" description="Helical" evidence="7">
    <location>
        <begin position="137"/>
        <end position="155"/>
    </location>
</feature>
<dbReference type="GO" id="GO:0005886">
    <property type="term" value="C:plasma membrane"/>
    <property type="evidence" value="ECO:0007669"/>
    <property type="project" value="TreeGrafter"/>
</dbReference>
<dbReference type="STRING" id="648782.SAMN04488554_2950"/>
<feature type="transmembrane region" description="Helical" evidence="7">
    <location>
        <begin position="416"/>
        <end position="435"/>
    </location>
</feature>
<feature type="transmembrane region" description="Helical" evidence="7">
    <location>
        <begin position="110"/>
        <end position="128"/>
    </location>
</feature>
<feature type="compositionally biased region" description="Basic and acidic residues" evidence="6">
    <location>
        <begin position="480"/>
        <end position="499"/>
    </location>
</feature>
<dbReference type="PANTHER" id="PTHR30474:SF3">
    <property type="entry name" value="PEPTIDOGLYCAN GLYCOSYLTRANSFERASE RODA"/>
    <property type="match status" value="1"/>
</dbReference>
<dbReference type="GO" id="GO:0015648">
    <property type="term" value="F:lipid-linked peptidoglycan transporter activity"/>
    <property type="evidence" value="ECO:0007669"/>
    <property type="project" value="TreeGrafter"/>
</dbReference>
<evidence type="ECO:0000313" key="8">
    <source>
        <dbReference type="EMBL" id="SEE79846.1"/>
    </source>
</evidence>
<feature type="transmembrane region" description="Helical" evidence="7">
    <location>
        <begin position="215"/>
        <end position="232"/>
    </location>
</feature>
<dbReference type="InterPro" id="IPR001182">
    <property type="entry name" value="FtsW/RodA"/>
</dbReference>
<evidence type="ECO:0000313" key="9">
    <source>
        <dbReference type="Proteomes" id="UP000199220"/>
    </source>
</evidence>
<keyword evidence="4 7" id="KW-1133">Transmembrane helix</keyword>
<evidence type="ECO:0000256" key="5">
    <source>
        <dbReference type="ARBA" id="ARBA00023136"/>
    </source>
</evidence>
<sequence>MATVAPSRIRTGRAAEVWLFLLALALGLGGYALVGLNTGEALPENFGSYALTLVVIAVVLHLVVRWRARYADPLLLPLVLALNGIGLAMIHRIDIGLASRGLAAGFGPRQLIWTMLGAALAVGVIVALRDHRILRRFTFTAMVAGIVLLVLPMVPGLGSRINGAQLWIQVGSYSLQPAELAKILLAIFFAGYLVTNRDVLTLAGPKVLGLQLPRLRDLGPLVVAWAACIGVLVVERDLGTSLLFFGLFVAMVYVATERASWIIIGLLMFAAGALLAIALFPHVADRFDIWLNALDPEIYNREFGGSGQVVRGLFGLALGGLMGTGWGEGFPHLVSYANSDFIIAALGEELGLTGLIAILMVYLVLAQRGIRMAIGVRDGFGKLLASGLAFTIAFQCFVVVGGVTRLIPLTGLTMPFMAAGGSSLVANWIVIGLLVRISDSSRRPAGEGRGEVVSEDTAVVALSALSEASDGGPRRGRKRTGAEDARSDAPGPAEDRTASAREGAGTANDQGAGSDDGDDPGAQHTEVVERP</sequence>
<keyword evidence="2 7" id="KW-0812">Transmembrane</keyword>
<evidence type="ECO:0000256" key="7">
    <source>
        <dbReference type="SAM" id="Phobius"/>
    </source>
</evidence>
<dbReference type="GO" id="GO:0008360">
    <property type="term" value="P:regulation of cell shape"/>
    <property type="evidence" value="ECO:0007669"/>
    <property type="project" value="UniProtKB-KW"/>
</dbReference>
<evidence type="ECO:0000256" key="4">
    <source>
        <dbReference type="ARBA" id="ARBA00022989"/>
    </source>
</evidence>
<keyword evidence="3" id="KW-0133">Cell shape</keyword>
<dbReference type="PANTHER" id="PTHR30474">
    <property type="entry name" value="CELL CYCLE PROTEIN"/>
    <property type="match status" value="1"/>
</dbReference>
<accession>A0A1H5LS30</accession>
<keyword evidence="8" id="KW-0132">Cell division</keyword>
<comment type="subcellular location">
    <subcellularLocation>
        <location evidence="1">Membrane</location>
        <topology evidence="1">Multi-pass membrane protein</topology>
    </subcellularLocation>
</comment>